<name>A0AAX4HRU6_9BACT</name>
<evidence type="ECO:0000313" key="2">
    <source>
        <dbReference type="EMBL" id="WPU66014.1"/>
    </source>
</evidence>
<dbReference type="EMBL" id="CP139487">
    <property type="protein sequence ID" value="WPU66014.1"/>
    <property type="molecule type" value="Genomic_DNA"/>
</dbReference>
<dbReference type="RefSeq" id="WP_321397655.1">
    <property type="nucleotide sequence ID" value="NZ_CP139487.1"/>
</dbReference>
<reference evidence="2 3" key="1">
    <citation type="submission" date="2023-11" db="EMBL/GenBank/DDBJ databases">
        <title>Peredibacter starrii A3.12.</title>
        <authorList>
            <person name="Mitchell R.J."/>
        </authorList>
    </citation>
    <scope>NUCLEOTIDE SEQUENCE [LARGE SCALE GENOMIC DNA]</scope>
    <source>
        <strain evidence="2 3">A3.12</strain>
    </source>
</reference>
<gene>
    <name evidence="2" type="ORF">SOO65_04580</name>
</gene>
<dbReference type="Proteomes" id="UP001324634">
    <property type="component" value="Chromosome"/>
</dbReference>
<evidence type="ECO:0000256" key="1">
    <source>
        <dbReference type="SAM" id="SignalP"/>
    </source>
</evidence>
<evidence type="ECO:0000313" key="3">
    <source>
        <dbReference type="Proteomes" id="UP001324634"/>
    </source>
</evidence>
<dbReference type="KEGG" id="psti:SOO65_04580"/>
<dbReference type="AlphaFoldDB" id="A0AAX4HRU6"/>
<proteinExistence type="predicted"/>
<keyword evidence="3" id="KW-1185">Reference proteome</keyword>
<organism evidence="2 3">
    <name type="scientific">Peredibacter starrii</name>
    <dbReference type="NCBI Taxonomy" id="28202"/>
    <lineage>
        <taxon>Bacteria</taxon>
        <taxon>Pseudomonadati</taxon>
        <taxon>Bdellovibrionota</taxon>
        <taxon>Bacteriovoracia</taxon>
        <taxon>Bacteriovoracales</taxon>
        <taxon>Bacteriovoracaceae</taxon>
        <taxon>Peredibacter</taxon>
    </lineage>
</organism>
<feature type="signal peptide" evidence="1">
    <location>
        <begin position="1"/>
        <end position="18"/>
    </location>
</feature>
<sequence>MKKILMAMILMFSMNSFAQVALEMSTATSLSPFATATRFLEYGSVTTLAPFALTIATAQSRGVAGKEQIKDELVELNEDMIAGRVTTIEEVRQPTLRELFEEIAADEEQMNNIKSALQMDTELKTISTAVTIAMLIE</sequence>
<accession>A0AAX4HRU6</accession>
<protein>
    <submittedName>
        <fullName evidence="2">Uncharacterized protein</fullName>
    </submittedName>
</protein>
<keyword evidence="1" id="KW-0732">Signal</keyword>
<feature type="chain" id="PRO_5043478138" evidence="1">
    <location>
        <begin position="19"/>
        <end position="137"/>
    </location>
</feature>